<keyword evidence="3" id="KW-0645">Protease</keyword>
<evidence type="ECO:0000256" key="6">
    <source>
        <dbReference type="ARBA" id="ARBA00022989"/>
    </source>
</evidence>
<comment type="subcellular location">
    <subcellularLocation>
        <location evidence="1">Cell membrane</location>
        <topology evidence="1">Multi-pass membrane protein</topology>
    </subcellularLocation>
</comment>
<accession>A0ABS3TIX2</accession>
<gene>
    <name evidence="9" type="ORF">J4D97_22000</name>
</gene>
<protein>
    <submittedName>
        <fullName evidence="9">Exosortase/archaeosortase family protein</fullName>
    </submittedName>
</protein>
<keyword evidence="2" id="KW-1003">Cell membrane</keyword>
<evidence type="ECO:0000256" key="4">
    <source>
        <dbReference type="ARBA" id="ARBA00022692"/>
    </source>
</evidence>
<evidence type="ECO:0000256" key="1">
    <source>
        <dbReference type="ARBA" id="ARBA00004651"/>
    </source>
</evidence>
<evidence type="ECO:0000256" key="5">
    <source>
        <dbReference type="ARBA" id="ARBA00022801"/>
    </source>
</evidence>
<feature type="transmembrane region" description="Helical" evidence="8">
    <location>
        <begin position="12"/>
        <end position="30"/>
    </location>
</feature>
<name>A0ABS3TIX2_9BACT</name>
<keyword evidence="7 8" id="KW-0472">Membrane</keyword>
<dbReference type="NCBIfam" id="TIGR04178">
    <property type="entry name" value="exo_archaeo"/>
    <property type="match status" value="1"/>
</dbReference>
<dbReference type="NCBIfam" id="NF046081">
    <property type="entry name" value="exosort_XrtX"/>
    <property type="match status" value="1"/>
</dbReference>
<evidence type="ECO:0000256" key="2">
    <source>
        <dbReference type="ARBA" id="ARBA00022475"/>
    </source>
</evidence>
<evidence type="ECO:0000256" key="7">
    <source>
        <dbReference type="ARBA" id="ARBA00023136"/>
    </source>
</evidence>
<evidence type="ECO:0000256" key="8">
    <source>
        <dbReference type="SAM" id="Phobius"/>
    </source>
</evidence>
<keyword evidence="6 8" id="KW-1133">Transmembrane helix</keyword>
<evidence type="ECO:0000313" key="10">
    <source>
        <dbReference type="Proteomes" id="UP000670527"/>
    </source>
</evidence>
<dbReference type="InterPro" id="IPR019127">
    <property type="entry name" value="Exosortase"/>
</dbReference>
<keyword evidence="5" id="KW-0378">Hydrolase</keyword>
<feature type="transmembrane region" description="Helical" evidence="8">
    <location>
        <begin position="90"/>
        <end position="106"/>
    </location>
</feature>
<keyword evidence="10" id="KW-1185">Reference proteome</keyword>
<dbReference type="EMBL" id="JAGETX010000033">
    <property type="protein sequence ID" value="MBO3273338.1"/>
    <property type="molecule type" value="Genomic_DNA"/>
</dbReference>
<evidence type="ECO:0000256" key="3">
    <source>
        <dbReference type="ARBA" id="ARBA00022670"/>
    </source>
</evidence>
<feature type="transmembrane region" description="Helical" evidence="8">
    <location>
        <begin position="149"/>
        <end position="167"/>
    </location>
</feature>
<dbReference type="Proteomes" id="UP000670527">
    <property type="component" value="Unassembled WGS sequence"/>
</dbReference>
<evidence type="ECO:0000313" key="9">
    <source>
        <dbReference type="EMBL" id="MBO3273338.1"/>
    </source>
</evidence>
<dbReference type="InterPro" id="IPR026392">
    <property type="entry name" value="Exo/Archaeosortase_dom"/>
</dbReference>
<dbReference type="RefSeq" id="WP_208309470.1">
    <property type="nucleotide sequence ID" value="NZ_JAGETX010000033.1"/>
</dbReference>
<proteinExistence type="predicted"/>
<sequence>MVLFRSLTTHPQRRFLLTAAGLYLLWWLGYEQGLRPDGRLDQALSVGVARAAAGSLHAVGFAAATAPATPTTVTMHGSPAVLVGDPCNGLALYTLFTGFVLAYPGSRRRKAWFIPLGIGAVYLLNVLRVALLALNHTYWYHTVDFNHHYTFSFVAYVAILGLWHLWVRQGRMLPGAYAAS</sequence>
<reference evidence="9 10" key="1">
    <citation type="submission" date="2021-03" db="EMBL/GenBank/DDBJ databases">
        <authorList>
            <person name="Kim M.K."/>
        </authorList>
    </citation>
    <scope>NUCLEOTIDE SEQUENCE [LARGE SCALE GENOMIC DNA]</scope>
    <source>
        <strain evidence="9 10">BT507</strain>
    </source>
</reference>
<keyword evidence="4 8" id="KW-0812">Transmembrane</keyword>
<comment type="caution">
    <text evidence="9">The sequence shown here is derived from an EMBL/GenBank/DDBJ whole genome shotgun (WGS) entry which is preliminary data.</text>
</comment>
<feature type="transmembrane region" description="Helical" evidence="8">
    <location>
        <begin position="113"/>
        <end position="134"/>
    </location>
</feature>
<organism evidence="9 10">
    <name type="scientific">Hymenobacter defluvii</name>
    <dbReference type="NCBI Taxonomy" id="2054411"/>
    <lineage>
        <taxon>Bacteria</taxon>
        <taxon>Pseudomonadati</taxon>
        <taxon>Bacteroidota</taxon>
        <taxon>Cytophagia</taxon>
        <taxon>Cytophagales</taxon>
        <taxon>Hymenobacteraceae</taxon>
        <taxon>Hymenobacter</taxon>
    </lineage>
</organism>
<dbReference type="Pfam" id="PF09721">
    <property type="entry name" value="Exosortase_EpsH"/>
    <property type="match status" value="1"/>
</dbReference>